<dbReference type="AlphaFoldDB" id="C5M7M7"/>
<sequence length="435" mass="49629">MSDIAATPPPLPEASGSLSTANTPQDSVQFPLKLINWKLDSNHDLLSTPILLQEKNGPCPLIALCNTLLLNHDMQTNNKSVSDEDPTYFANNQERSKEISMDNFKSKLINKYHNQGKINLDEVLQYIADLLLVYIEGIEDRFKFTIDEFLSNLPKLHTGLNVNPILYSSEFQQDLGTELFDIFELKFKHGWVVDSTNHEPTLWNDAEYNTLVELINSLENFDKIQDYLLHDDDDDDPQIHQNKEFLSKWLSLNQTQLTQQGIAELNDKLDTNEFIVFFRNNHFNTLFKKSENEFYLLLTDSSFVGSSHTSNKSSQIIWQSLNSVSGNDDLFFTGDFNPVLDIDQDLPNFAPDTGNSDYLLLKQLQEEEDQKLAAGLQKRYDKRKPSNNTKNDSNNTAPPSKSSSSRTNPGTHKLKESTDIKTDTTQKKKKHCIIT</sequence>
<feature type="domain" description="MINDY deubiquitinase" evidence="2">
    <location>
        <begin position="30"/>
        <end position="336"/>
    </location>
</feature>
<dbReference type="RefSeq" id="XP_002547552.1">
    <property type="nucleotide sequence ID" value="XM_002547506.1"/>
</dbReference>
<feature type="region of interest" description="Disordered" evidence="1">
    <location>
        <begin position="1"/>
        <end position="23"/>
    </location>
</feature>
<dbReference type="InterPro" id="IPR007518">
    <property type="entry name" value="MINDY"/>
</dbReference>
<organism evidence="3 4">
    <name type="scientific">Candida tropicalis (strain ATCC MYA-3404 / T1)</name>
    <name type="common">Yeast</name>
    <dbReference type="NCBI Taxonomy" id="294747"/>
    <lineage>
        <taxon>Eukaryota</taxon>
        <taxon>Fungi</taxon>
        <taxon>Dikarya</taxon>
        <taxon>Ascomycota</taxon>
        <taxon>Saccharomycotina</taxon>
        <taxon>Pichiomycetes</taxon>
        <taxon>Debaryomycetaceae</taxon>
        <taxon>Candida/Lodderomyces clade</taxon>
        <taxon>Candida</taxon>
    </lineage>
</organism>
<feature type="region of interest" description="Disordered" evidence="1">
    <location>
        <begin position="376"/>
        <end position="435"/>
    </location>
</feature>
<feature type="compositionally biased region" description="Polar residues" evidence="1">
    <location>
        <begin position="386"/>
        <end position="410"/>
    </location>
</feature>
<dbReference type="GO" id="GO:0005829">
    <property type="term" value="C:cytosol"/>
    <property type="evidence" value="ECO:0007669"/>
    <property type="project" value="TreeGrafter"/>
</dbReference>
<dbReference type="STRING" id="294747.C5M7M7"/>
<dbReference type="GeneID" id="8300123"/>
<dbReference type="GO" id="GO:0071108">
    <property type="term" value="P:protein K48-linked deubiquitination"/>
    <property type="evidence" value="ECO:0007669"/>
    <property type="project" value="TreeGrafter"/>
</dbReference>
<accession>C5M7M7</accession>
<dbReference type="GO" id="GO:0004843">
    <property type="term" value="F:cysteine-type deubiquitinase activity"/>
    <property type="evidence" value="ECO:0007669"/>
    <property type="project" value="InterPro"/>
</dbReference>
<dbReference type="PANTHER" id="PTHR18063">
    <property type="entry name" value="NF-E2 INDUCIBLE PROTEIN"/>
    <property type="match status" value="1"/>
</dbReference>
<dbReference type="OrthoDB" id="10261212at2759"/>
<dbReference type="Proteomes" id="UP000002037">
    <property type="component" value="Unassembled WGS sequence"/>
</dbReference>
<feature type="compositionally biased region" description="Basic and acidic residues" evidence="1">
    <location>
        <begin position="413"/>
        <end position="426"/>
    </location>
</feature>
<dbReference type="InterPro" id="IPR033979">
    <property type="entry name" value="MINDY_domain"/>
</dbReference>
<keyword evidence="4" id="KW-1185">Reference proteome</keyword>
<dbReference type="GO" id="GO:0071944">
    <property type="term" value="C:cell periphery"/>
    <property type="evidence" value="ECO:0007669"/>
    <property type="project" value="TreeGrafter"/>
</dbReference>
<dbReference type="VEuPathDB" id="FungiDB:CTRG_01859"/>
<dbReference type="eggNOG" id="KOG2427">
    <property type="taxonomic scope" value="Eukaryota"/>
</dbReference>
<dbReference type="GO" id="GO:1990380">
    <property type="term" value="F:K48-linked deubiquitinase activity"/>
    <property type="evidence" value="ECO:0007669"/>
    <property type="project" value="InterPro"/>
</dbReference>
<name>C5M7M7_CANTT</name>
<dbReference type="PANTHER" id="PTHR18063:SF6">
    <property type="entry name" value="UBIQUITIN CARBOXYL-TERMINAL HYDROLASE"/>
    <property type="match status" value="1"/>
</dbReference>
<evidence type="ECO:0000259" key="2">
    <source>
        <dbReference type="Pfam" id="PF04424"/>
    </source>
</evidence>
<dbReference type="Pfam" id="PF04424">
    <property type="entry name" value="MINDY_DUB"/>
    <property type="match status" value="1"/>
</dbReference>
<protein>
    <recommendedName>
        <fullName evidence="2">MINDY deubiquitinase domain-containing protein</fullName>
    </recommendedName>
</protein>
<dbReference type="KEGG" id="ctp:CTRG_01859"/>
<gene>
    <name evidence="3" type="ORF">CTRG_01859</name>
</gene>
<reference evidence="3 4" key="1">
    <citation type="journal article" date="2009" name="Nature">
        <title>Evolution of pathogenicity and sexual reproduction in eight Candida genomes.</title>
        <authorList>
            <person name="Butler G."/>
            <person name="Rasmussen M.D."/>
            <person name="Lin M.F."/>
            <person name="Santos M.A."/>
            <person name="Sakthikumar S."/>
            <person name="Munro C.A."/>
            <person name="Rheinbay E."/>
            <person name="Grabherr M."/>
            <person name="Forche A."/>
            <person name="Reedy J.L."/>
            <person name="Agrafioti I."/>
            <person name="Arnaud M.B."/>
            <person name="Bates S."/>
            <person name="Brown A.J."/>
            <person name="Brunke S."/>
            <person name="Costanzo M.C."/>
            <person name="Fitzpatrick D.A."/>
            <person name="de Groot P.W."/>
            <person name="Harris D."/>
            <person name="Hoyer L.L."/>
            <person name="Hube B."/>
            <person name="Klis F.M."/>
            <person name="Kodira C."/>
            <person name="Lennard N."/>
            <person name="Logue M.E."/>
            <person name="Martin R."/>
            <person name="Neiman A.M."/>
            <person name="Nikolaou E."/>
            <person name="Quail M.A."/>
            <person name="Quinn J."/>
            <person name="Santos M.C."/>
            <person name="Schmitzberger F.F."/>
            <person name="Sherlock G."/>
            <person name="Shah P."/>
            <person name="Silverstein K.A."/>
            <person name="Skrzypek M.S."/>
            <person name="Soll D."/>
            <person name="Staggs R."/>
            <person name="Stansfield I."/>
            <person name="Stumpf M.P."/>
            <person name="Sudbery P.E."/>
            <person name="Srikantha T."/>
            <person name="Zeng Q."/>
            <person name="Berman J."/>
            <person name="Berriman M."/>
            <person name="Heitman J."/>
            <person name="Gow N.A."/>
            <person name="Lorenz M.C."/>
            <person name="Birren B.W."/>
            <person name="Kellis M."/>
            <person name="Cuomo C.A."/>
        </authorList>
    </citation>
    <scope>NUCLEOTIDE SEQUENCE [LARGE SCALE GENOMIC DNA]</scope>
    <source>
        <strain evidence="4">ATCC MYA-3404 / T1</strain>
    </source>
</reference>
<dbReference type="HOGENOM" id="CLU_022566_0_1_1"/>
<evidence type="ECO:0000313" key="4">
    <source>
        <dbReference type="Proteomes" id="UP000002037"/>
    </source>
</evidence>
<evidence type="ECO:0000313" key="3">
    <source>
        <dbReference type="EMBL" id="EER34997.1"/>
    </source>
</evidence>
<dbReference type="GO" id="GO:0016807">
    <property type="term" value="F:cysteine-type carboxypeptidase activity"/>
    <property type="evidence" value="ECO:0007669"/>
    <property type="project" value="TreeGrafter"/>
</dbReference>
<evidence type="ECO:0000256" key="1">
    <source>
        <dbReference type="SAM" id="MobiDB-lite"/>
    </source>
</evidence>
<dbReference type="EMBL" id="GG692396">
    <property type="protein sequence ID" value="EER34997.1"/>
    <property type="molecule type" value="Genomic_DNA"/>
</dbReference>
<proteinExistence type="predicted"/>